<accession>A0A6H1ZJH9</accession>
<protein>
    <submittedName>
        <fullName evidence="2">Uncharacterized protein</fullName>
    </submittedName>
</protein>
<sequence>MISSSWAAALEVNIREFVQDGYNEHSDWTGEVYNVENDSSGIFRYRDSFGPSSVPAGSEGGASTELSITNGHSLVAV</sequence>
<name>A0A6H1ZJH9_9ZZZZ</name>
<organism evidence="2">
    <name type="scientific">viral metagenome</name>
    <dbReference type="NCBI Taxonomy" id="1070528"/>
    <lineage>
        <taxon>unclassified sequences</taxon>
        <taxon>metagenomes</taxon>
        <taxon>organismal metagenomes</taxon>
    </lineage>
</organism>
<evidence type="ECO:0000313" key="2">
    <source>
        <dbReference type="EMBL" id="QJA48086.1"/>
    </source>
</evidence>
<dbReference type="EMBL" id="MT144070">
    <property type="protein sequence ID" value="QJA48086.1"/>
    <property type="molecule type" value="Genomic_DNA"/>
</dbReference>
<evidence type="ECO:0000256" key="1">
    <source>
        <dbReference type="SAM" id="MobiDB-lite"/>
    </source>
</evidence>
<feature type="compositionally biased region" description="Polar residues" evidence="1">
    <location>
        <begin position="64"/>
        <end position="77"/>
    </location>
</feature>
<evidence type="ECO:0000313" key="3">
    <source>
        <dbReference type="EMBL" id="QJH96314.1"/>
    </source>
</evidence>
<dbReference type="AlphaFoldDB" id="A0A6H1ZJH9"/>
<dbReference type="EMBL" id="MT144647">
    <property type="protein sequence ID" value="QJH96314.1"/>
    <property type="molecule type" value="Genomic_DNA"/>
</dbReference>
<proteinExistence type="predicted"/>
<gene>
    <name evidence="2" type="ORF">TM448A00831_0017</name>
    <name evidence="3" type="ORF">TM448B00682_0008</name>
</gene>
<feature type="region of interest" description="Disordered" evidence="1">
    <location>
        <begin position="54"/>
        <end position="77"/>
    </location>
</feature>
<reference evidence="2" key="1">
    <citation type="submission" date="2020-03" db="EMBL/GenBank/DDBJ databases">
        <title>The deep terrestrial virosphere.</title>
        <authorList>
            <person name="Holmfeldt K."/>
            <person name="Nilsson E."/>
            <person name="Simone D."/>
            <person name="Lopez-Fernandez M."/>
            <person name="Wu X."/>
            <person name="de Brujin I."/>
            <person name="Lundin D."/>
            <person name="Andersson A."/>
            <person name="Bertilsson S."/>
            <person name="Dopson M."/>
        </authorList>
    </citation>
    <scope>NUCLEOTIDE SEQUENCE</scope>
    <source>
        <strain evidence="2">TM448A00831</strain>
        <strain evidence="3">TM448B00682</strain>
    </source>
</reference>